<feature type="domain" description="SnoaL-like" evidence="1">
    <location>
        <begin position="11"/>
        <end position="107"/>
    </location>
</feature>
<dbReference type="AlphaFoldDB" id="A0AAU3GW27"/>
<dbReference type="Gene3D" id="3.10.450.50">
    <property type="match status" value="1"/>
</dbReference>
<gene>
    <name evidence="2" type="ORF">OG626_18440</name>
</gene>
<organism evidence="2">
    <name type="scientific">Streptomyces sp. NBC_01401</name>
    <dbReference type="NCBI Taxonomy" id="2903854"/>
    <lineage>
        <taxon>Bacteria</taxon>
        <taxon>Bacillati</taxon>
        <taxon>Actinomycetota</taxon>
        <taxon>Actinomycetes</taxon>
        <taxon>Kitasatosporales</taxon>
        <taxon>Streptomycetaceae</taxon>
        <taxon>Streptomyces</taxon>
    </lineage>
</organism>
<name>A0AAU3GW27_9ACTN</name>
<sequence>MPGRDDICSAVETYVKHLGNHDVDALVALFAEDAVQHEPLGVASYRGAESIRKFDTENAKVDFTVSLLSPITVNGRYAAAQLRVQRAGIRAFATTDLFEFDAACRIVSLSVVIDPQALVDPVGAAR</sequence>
<accession>A0AAU3GW27</accession>
<dbReference type="SUPFAM" id="SSF54427">
    <property type="entry name" value="NTF2-like"/>
    <property type="match status" value="1"/>
</dbReference>
<protein>
    <submittedName>
        <fullName evidence="2">Nuclear transport factor 2 family protein</fullName>
    </submittedName>
</protein>
<dbReference type="InterPro" id="IPR037401">
    <property type="entry name" value="SnoaL-like"/>
</dbReference>
<evidence type="ECO:0000313" key="2">
    <source>
        <dbReference type="EMBL" id="WTY96736.1"/>
    </source>
</evidence>
<evidence type="ECO:0000259" key="1">
    <source>
        <dbReference type="Pfam" id="PF12680"/>
    </source>
</evidence>
<dbReference type="Pfam" id="PF12680">
    <property type="entry name" value="SnoaL_2"/>
    <property type="match status" value="1"/>
</dbReference>
<reference evidence="2" key="1">
    <citation type="submission" date="2022-10" db="EMBL/GenBank/DDBJ databases">
        <title>The complete genomes of actinobacterial strains from the NBC collection.</title>
        <authorList>
            <person name="Joergensen T.S."/>
            <person name="Alvarez Arevalo M."/>
            <person name="Sterndorff E.B."/>
            <person name="Faurdal D."/>
            <person name="Vuksanovic O."/>
            <person name="Mourched A.-S."/>
            <person name="Charusanti P."/>
            <person name="Shaw S."/>
            <person name="Blin K."/>
            <person name="Weber T."/>
        </authorList>
    </citation>
    <scope>NUCLEOTIDE SEQUENCE</scope>
    <source>
        <strain evidence="2">NBC_01401</strain>
    </source>
</reference>
<dbReference type="InterPro" id="IPR032710">
    <property type="entry name" value="NTF2-like_dom_sf"/>
</dbReference>
<dbReference type="EMBL" id="CP109535">
    <property type="protein sequence ID" value="WTY96736.1"/>
    <property type="molecule type" value="Genomic_DNA"/>
</dbReference>
<proteinExistence type="predicted"/>